<dbReference type="RefSeq" id="WP_011590346.1">
    <property type="nucleotide sequence ID" value="NC_008261.1"/>
</dbReference>
<evidence type="ECO:0000313" key="1">
    <source>
        <dbReference type="EMBL" id="ABG82464.1"/>
    </source>
</evidence>
<dbReference type="AlphaFoldDB" id="A0A0H2YNS8"/>
<name>A0A0H2YNS8_CLOP1</name>
<dbReference type="STRING" id="195103.CPF_0747"/>
<dbReference type="HOGENOM" id="CLU_166209_0_1_9"/>
<keyword evidence="2" id="KW-1185">Reference proteome</keyword>
<dbReference type="PaxDb" id="195103-CPF_0747"/>
<reference evidence="1 2" key="1">
    <citation type="journal article" date="2006" name="Genome Res.">
        <title>Skewed genomic variability in strains of the toxigenic bacterial pathogen, Clostridium perfringens.</title>
        <authorList>
            <person name="Myers G.S."/>
            <person name="Rasko D.A."/>
            <person name="Cheung J.K."/>
            <person name="Ravel J."/>
            <person name="Seshadri R."/>
            <person name="Deboy R.T."/>
            <person name="Ren Q."/>
            <person name="Varga J."/>
            <person name="Awad M.M."/>
            <person name="Brinkac L.M."/>
            <person name="Daugherty S.C."/>
            <person name="Haft D.H."/>
            <person name="Dodson R.J."/>
            <person name="Madupu R."/>
            <person name="Nelson W.C."/>
            <person name="Rosovitz M.J."/>
            <person name="Sullivan S.A."/>
            <person name="Khouri H."/>
            <person name="Dimitrov G.I."/>
            <person name="Watkins K.L."/>
            <person name="Mulligan S."/>
            <person name="Benton J."/>
            <person name="Radune D."/>
            <person name="Fisher D.J."/>
            <person name="Atkins H.S."/>
            <person name="Hiscox T."/>
            <person name="Jost B.H."/>
            <person name="Billington S.J."/>
            <person name="Songer J.G."/>
            <person name="McClane B.A."/>
            <person name="Titball R.W."/>
            <person name="Rood J.I."/>
            <person name="Melville S.B."/>
            <person name="Paulsen I.T."/>
        </authorList>
    </citation>
    <scope>NUCLEOTIDE SEQUENCE [LARGE SCALE GENOMIC DNA]</scope>
    <source>
        <strain evidence="2">ATCC 13124 / DSM 756 / JCM 1290 / NCIMB 6125 / NCTC 8237 / S 107 / Type A</strain>
    </source>
</reference>
<accession>A0A0H2YNS8</accession>
<dbReference type="eggNOG" id="ENOG5033A3A">
    <property type="taxonomic scope" value="Bacteria"/>
</dbReference>
<proteinExistence type="predicted"/>
<gene>
    <name evidence="1" type="ordered locus">CPF_0747</name>
</gene>
<dbReference type="KEGG" id="cpf:CPF_0747"/>
<organism evidence="1 2">
    <name type="scientific">Clostridium perfringens (strain ATCC 13124 / DSM 756 / JCM 1290 / NCIMB 6125 / NCTC 8237 / Type A)</name>
    <dbReference type="NCBI Taxonomy" id="195103"/>
    <lineage>
        <taxon>Bacteria</taxon>
        <taxon>Bacillati</taxon>
        <taxon>Bacillota</taxon>
        <taxon>Clostridia</taxon>
        <taxon>Eubacteriales</taxon>
        <taxon>Clostridiaceae</taxon>
        <taxon>Clostridium</taxon>
    </lineage>
</organism>
<dbReference type="InterPro" id="IPR015046">
    <property type="entry name" value="LciA_Immunity-like"/>
</dbReference>
<protein>
    <recommendedName>
        <fullName evidence="3">Bacteriocin immunity protein</fullName>
    </recommendedName>
</protein>
<evidence type="ECO:0000313" key="2">
    <source>
        <dbReference type="Proteomes" id="UP000001823"/>
    </source>
</evidence>
<dbReference type="Proteomes" id="UP000001823">
    <property type="component" value="Chromosome"/>
</dbReference>
<dbReference type="CDD" id="cd21059">
    <property type="entry name" value="LciA-like"/>
    <property type="match status" value="1"/>
</dbReference>
<dbReference type="GO" id="GO:0030153">
    <property type="term" value="P:bacteriocin immunity"/>
    <property type="evidence" value="ECO:0007669"/>
    <property type="project" value="InterPro"/>
</dbReference>
<dbReference type="Pfam" id="PF08951">
    <property type="entry name" value="EntA_Immun"/>
    <property type="match status" value="1"/>
</dbReference>
<evidence type="ECO:0008006" key="3">
    <source>
        <dbReference type="Google" id="ProtNLM"/>
    </source>
</evidence>
<dbReference type="EMBL" id="CP000246">
    <property type="protein sequence ID" value="ABG82464.1"/>
    <property type="molecule type" value="Genomic_DNA"/>
</dbReference>
<sequence>MGNSEKLSRKEKRELVENNLLARVYDLILNEQTSEEERSNLVEFKNAVESGKDFQLETMKLAENLRQLALRKFKHKEKLSDEVSKFYMDISTTGLFEKNLAIGLCATKFWLQ</sequence>